<evidence type="ECO:0000256" key="1">
    <source>
        <dbReference type="ARBA" id="ARBA00038087"/>
    </source>
</evidence>
<reference evidence="5 6" key="1">
    <citation type="submission" date="2016-10" db="EMBL/GenBank/DDBJ databases">
        <authorList>
            <person name="de Groot N.N."/>
        </authorList>
    </citation>
    <scope>NUCLEOTIDE SEQUENCE [LARGE SCALE GENOMIC DNA]</scope>
    <source>
        <strain evidence="5 6">CGMCC 1.6493</strain>
    </source>
</reference>
<feature type="domain" description="Baseplate J-like central" evidence="3">
    <location>
        <begin position="196"/>
        <end position="270"/>
    </location>
</feature>
<comment type="similarity">
    <text evidence="1">Belongs to the Mu gp47/PBSX XkdT family.</text>
</comment>
<dbReference type="OrthoDB" id="7565172at2"/>
<name>A0A1I7AFG2_9GAMM</name>
<dbReference type="PANTHER" id="PTHR37829">
    <property type="entry name" value="PHAGE-LIKE ELEMENT PBSX PROTEIN XKDT"/>
    <property type="match status" value="1"/>
</dbReference>
<feature type="domain" description="Baseplate protein J-like barrel" evidence="2">
    <location>
        <begin position="95"/>
        <end position="163"/>
    </location>
</feature>
<dbReference type="PANTHER" id="PTHR37829:SF3">
    <property type="entry name" value="PROTEIN JAYE-RELATED"/>
    <property type="match status" value="1"/>
</dbReference>
<dbReference type="Proteomes" id="UP000199594">
    <property type="component" value="Unassembled WGS sequence"/>
</dbReference>
<dbReference type="Pfam" id="PF26078">
    <property type="entry name" value="Baseplate_J_M"/>
    <property type="match status" value="1"/>
</dbReference>
<dbReference type="AlphaFoldDB" id="A0A1I7AFG2"/>
<proteinExistence type="inferred from homology"/>
<feature type="domain" description="Baseplate J-like C-terminal" evidence="4">
    <location>
        <begin position="282"/>
        <end position="353"/>
    </location>
</feature>
<evidence type="ECO:0000259" key="3">
    <source>
        <dbReference type="Pfam" id="PF26078"/>
    </source>
</evidence>
<dbReference type="Pfam" id="PF26079">
    <property type="entry name" value="Baseplate_J_C"/>
    <property type="match status" value="1"/>
</dbReference>
<dbReference type="Pfam" id="PF04865">
    <property type="entry name" value="Baseplate_J"/>
    <property type="match status" value="1"/>
</dbReference>
<evidence type="ECO:0000259" key="2">
    <source>
        <dbReference type="Pfam" id="PF04865"/>
    </source>
</evidence>
<protein>
    <submittedName>
        <fullName evidence="5">Uncharacterized phage protein gp47/JayE</fullName>
    </submittedName>
</protein>
<dbReference type="InterPro" id="IPR058530">
    <property type="entry name" value="Baseplate_J-like_C"/>
</dbReference>
<evidence type="ECO:0000313" key="6">
    <source>
        <dbReference type="Proteomes" id="UP000199594"/>
    </source>
</evidence>
<accession>A0A1I7AFG2</accession>
<dbReference type="RefSeq" id="WP_089849425.1">
    <property type="nucleotide sequence ID" value="NZ_FPAQ01000017.1"/>
</dbReference>
<gene>
    <name evidence="5" type="ORF">SAMN04487956_11740</name>
</gene>
<sequence>MGFQRPSLAELMARVDQDLLSRLSRLSRLPGAEAALATRLTQALATSQAGVTHGLYGYLQWLERQLFPETCDDDLLHLHSAGVPRRQPAKAGGAVSFEGSDDAVIVAGTRLQLDDQEYETTEEAVIAGGTASADVVALEAGSAGDQAAGAALRLVSPIPGVSGGAVVGADGLQGGADLEAAGSWRDRILLRRARVPRGGAEGDWEGWALEVPGVTRAWEDPLGMGPGSVVVRVMADDASDGPLPSQQLLDAVKAYIEARKNVQAQVYVSAPNTKAFQPQLIVTPDTQEVRNAAAQALADLVEREGEPGGTLLISRIRAAISLAPGVEDYDLQAPTADVTHAAGELPIWGGVTWVQS</sequence>
<organism evidence="5 6">
    <name type="scientific">Halomonas saccharevitans</name>
    <dbReference type="NCBI Taxonomy" id="416872"/>
    <lineage>
        <taxon>Bacteria</taxon>
        <taxon>Pseudomonadati</taxon>
        <taxon>Pseudomonadota</taxon>
        <taxon>Gammaproteobacteria</taxon>
        <taxon>Oceanospirillales</taxon>
        <taxon>Halomonadaceae</taxon>
        <taxon>Halomonas</taxon>
    </lineage>
</organism>
<dbReference type="InterPro" id="IPR052399">
    <property type="entry name" value="Phage_Baseplate_Assmbl_Protein"/>
</dbReference>
<dbReference type="InterPro" id="IPR058531">
    <property type="entry name" value="Baseplate_J_M"/>
</dbReference>
<dbReference type="EMBL" id="FPAQ01000017">
    <property type="protein sequence ID" value="SFT73681.1"/>
    <property type="molecule type" value="Genomic_DNA"/>
</dbReference>
<evidence type="ECO:0000259" key="4">
    <source>
        <dbReference type="Pfam" id="PF26079"/>
    </source>
</evidence>
<dbReference type="InterPro" id="IPR006949">
    <property type="entry name" value="Barrel_Baseplate_J-like"/>
</dbReference>
<evidence type="ECO:0000313" key="5">
    <source>
        <dbReference type="EMBL" id="SFT73681.1"/>
    </source>
</evidence>